<evidence type="ECO:0000256" key="6">
    <source>
        <dbReference type="RuleBase" id="RU363037"/>
    </source>
</evidence>
<name>A0AA85C1Y8_9TREM</name>
<dbReference type="WBParaSite" id="SMTH1_98040.1">
    <property type="protein sequence ID" value="SMTH1_98040.1"/>
    <property type="gene ID" value="SMTH1_98040"/>
</dbReference>
<feature type="domain" description="Glutamyl/glutaminyl-tRNA synthetase class Ib catalytic" evidence="7">
    <location>
        <begin position="103"/>
        <end position="142"/>
    </location>
</feature>
<dbReference type="PANTHER" id="PTHR43097:SF5">
    <property type="entry name" value="GLUTAMATE--TRNA LIGASE"/>
    <property type="match status" value="1"/>
</dbReference>
<keyword evidence="4 6" id="KW-0648">Protein biosynthesis</keyword>
<dbReference type="GO" id="GO:0005829">
    <property type="term" value="C:cytosol"/>
    <property type="evidence" value="ECO:0007669"/>
    <property type="project" value="TreeGrafter"/>
</dbReference>
<dbReference type="GO" id="GO:0017102">
    <property type="term" value="C:methionyl glutamyl tRNA synthetase complex"/>
    <property type="evidence" value="ECO:0007669"/>
    <property type="project" value="TreeGrafter"/>
</dbReference>
<evidence type="ECO:0000313" key="8">
    <source>
        <dbReference type="Proteomes" id="UP000050791"/>
    </source>
</evidence>
<evidence type="ECO:0000256" key="2">
    <source>
        <dbReference type="ARBA" id="ARBA00022741"/>
    </source>
</evidence>
<evidence type="ECO:0000259" key="7">
    <source>
        <dbReference type="Pfam" id="PF00749"/>
    </source>
</evidence>
<protein>
    <recommendedName>
        <fullName evidence="7">Glutamyl/glutaminyl-tRNA synthetase class Ib catalytic domain-containing protein</fullName>
    </recommendedName>
</protein>
<organism evidence="8 9">
    <name type="scientific">Schistosoma mattheei</name>
    <dbReference type="NCBI Taxonomy" id="31246"/>
    <lineage>
        <taxon>Eukaryota</taxon>
        <taxon>Metazoa</taxon>
        <taxon>Spiralia</taxon>
        <taxon>Lophotrochozoa</taxon>
        <taxon>Platyhelminthes</taxon>
        <taxon>Trematoda</taxon>
        <taxon>Digenea</taxon>
        <taxon>Strigeidida</taxon>
        <taxon>Schistosomatoidea</taxon>
        <taxon>Schistosomatidae</taxon>
        <taxon>Schistosoma</taxon>
    </lineage>
</organism>
<keyword evidence="5 6" id="KW-0030">Aminoacyl-tRNA synthetase</keyword>
<dbReference type="Pfam" id="PF00749">
    <property type="entry name" value="tRNA-synt_1c"/>
    <property type="match status" value="1"/>
</dbReference>
<dbReference type="PRINTS" id="PR00987">
    <property type="entry name" value="TRNASYNTHGLU"/>
</dbReference>
<dbReference type="InterPro" id="IPR050132">
    <property type="entry name" value="Gln/Glu-tRNA_Ligase"/>
</dbReference>
<dbReference type="Gene3D" id="3.40.50.620">
    <property type="entry name" value="HUPs"/>
    <property type="match status" value="1"/>
</dbReference>
<dbReference type="GO" id="GO:0005524">
    <property type="term" value="F:ATP binding"/>
    <property type="evidence" value="ECO:0007669"/>
    <property type="project" value="UniProtKB-KW"/>
</dbReference>
<dbReference type="Proteomes" id="UP000050791">
    <property type="component" value="Unassembled WGS sequence"/>
</dbReference>
<dbReference type="AlphaFoldDB" id="A0AA85C1Y8"/>
<dbReference type="InterPro" id="IPR000924">
    <property type="entry name" value="Glu/Gln-tRNA-synth"/>
</dbReference>
<evidence type="ECO:0000256" key="5">
    <source>
        <dbReference type="ARBA" id="ARBA00023146"/>
    </source>
</evidence>
<dbReference type="InterPro" id="IPR020058">
    <property type="entry name" value="Glu/Gln-tRNA-synth_Ib_cat-dom"/>
</dbReference>
<dbReference type="PANTHER" id="PTHR43097">
    <property type="entry name" value="GLUTAMINE-TRNA LIGASE"/>
    <property type="match status" value="1"/>
</dbReference>
<reference evidence="9" key="1">
    <citation type="submission" date="2023-11" db="UniProtKB">
        <authorList>
            <consortium name="WormBaseParasite"/>
        </authorList>
    </citation>
    <scope>IDENTIFICATION</scope>
</reference>
<evidence type="ECO:0000256" key="1">
    <source>
        <dbReference type="ARBA" id="ARBA00022598"/>
    </source>
</evidence>
<dbReference type="GO" id="GO:0004818">
    <property type="term" value="F:glutamate-tRNA ligase activity"/>
    <property type="evidence" value="ECO:0007669"/>
    <property type="project" value="TreeGrafter"/>
</dbReference>
<dbReference type="SUPFAM" id="SSF52374">
    <property type="entry name" value="Nucleotidylyl transferase"/>
    <property type="match status" value="1"/>
</dbReference>
<dbReference type="InterPro" id="IPR014729">
    <property type="entry name" value="Rossmann-like_a/b/a_fold"/>
</dbReference>
<evidence type="ECO:0000313" key="9">
    <source>
        <dbReference type="WBParaSite" id="SMTH1_98040.1"/>
    </source>
</evidence>
<keyword evidence="1 6" id="KW-0436">Ligase</keyword>
<proteinExistence type="inferred from homology"/>
<sequence length="142" mass="16081">MTCKFGYLGFLEINPDWQKLNESYRTNSSVKSFVNLKQYYDRLITLPSVRKLRTEIYESRLQPKSVSVNSEPSSNAVGKTHASDMLFEKGGKFGELPGAKAGEVVVRFPPEASGFLHIGHAKAALLNQHYRDIFKGRLILRF</sequence>
<comment type="similarity">
    <text evidence="6">Belongs to the class-I aminoacyl-tRNA synthetase family.</text>
</comment>
<keyword evidence="2 6" id="KW-0547">Nucleotide-binding</keyword>
<accession>A0AA85C1Y8</accession>
<dbReference type="GO" id="GO:0006424">
    <property type="term" value="P:glutamyl-tRNA aminoacylation"/>
    <property type="evidence" value="ECO:0007669"/>
    <property type="project" value="TreeGrafter"/>
</dbReference>
<keyword evidence="3 6" id="KW-0067">ATP-binding</keyword>
<evidence type="ECO:0000256" key="4">
    <source>
        <dbReference type="ARBA" id="ARBA00022917"/>
    </source>
</evidence>
<evidence type="ECO:0000256" key="3">
    <source>
        <dbReference type="ARBA" id="ARBA00022840"/>
    </source>
</evidence>